<dbReference type="EMBL" id="SGWV01000012">
    <property type="protein sequence ID" value="RZS47506.1"/>
    <property type="molecule type" value="Genomic_DNA"/>
</dbReference>
<keyword evidence="2" id="KW-1185">Reference proteome</keyword>
<dbReference type="RefSeq" id="WP_130483526.1">
    <property type="nucleotide sequence ID" value="NZ_SGWV01000012.1"/>
</dbReference>
<dbReference type="AlphaFoldDB" id="A0A4Q7LBR0"/>
<gene>
    <name evidence="1" type="ORF">EV685_3714</name>
</gene>
<comment type="caution">
    <text evidence="1">The sequence shown here is derived from an EMBL/GenBank/DDBJ whole genome shotgun (WGS) entry which is preliminary data.</text>
</comment>
<organism evidence="1 2">
    <name type="scientific">Sphaerotilus mobilis</name>
    <dbReference type="NCBI Taxonomy" id="47994"/>
    <lineage>
        <taxon>Bacteria</taxon>
        <taxon>Pseudomonadati</taxon>
        <taxon>Pseudomonadota</taxon>
        <taxon>Betaproteobacteria</taxon>
        <taxon>Burkholderiales</taxon>
        <taxon>Sphaerotilaceae</taxon>
        <taxon>Sphaerotilus</taxon>
    </lineage>
</organism>
<proteinExistence type="predicted"/>
<protein>
    <submittedName>
        <fullName evidence="1">Uncharacterized protein</fullName>
    </submittedName>
</protein>
<name>A0A4Q7LBR0_9BURK</name>
<accession>A0A4Q7LBR0</accession>
<evidence type="ECO:0000313" key="2">
    <source>
        <dbReference type="Proteomes" id="UP000293433"/>
    </source>
</evidence>
<sequence>MTTNHGVSNALTVPQAQQGNLAASYVSTVVTAGLTTEGAAFQGVAAAAGTAVKAAMAQMLTEWVTGAAPCLGPDQDELSWFLSKRANALINFWLTSKKLAALEPRSPAGTGCVIVSRAAVEHCRDHRALQGVSQPAVTELLTQLFVHGSPNYAPNTSKGEHGKGYQNQLVMFDATYKALEPSAMGETPAGILQHTGAPYVHLKLVTAYWTKPGSVSKLRADMLKK</sequence>
<reference evidence="1 2" key="1">
    <citation type="submission" date="2019-02" db="EMBL/GenBank/DDBJ databases">
        <title>Genomic Encyclopedia of Type Strains, Phase IV (KMG-IV): sequencing the most valuable type-strain genomes for metagenomic binning, comparative biology and taxonomic classification.</title>
        <authorList>
            <person name="Goeker M."/>
        </authorList>
    </citation>
    <scope>NUCLEOTIDE SEQUENCE [LARGE SCALE GENOMIC DNA]</scope>
    <source>
        <strain evidence="1 2">DSM 10617</strain>
    </source>
</reference>
<dbReference type="OrthoDB" id="9868072at2"/>
<dbReference type="Proteomes" id="UP000293433">
    <property type="component" value="Unassembled WGS sequence"/>
</dbReference>
<evidence type="ECO:0000313" key="1">
    <source>
        <dbReference type="EMBL" id="RZS47506.1"/>
    </source>
</evidence>